<dbReference type="SUPFAM" id="SSF51735">
    <property type="entry name" value="NAD(P)-binding Rossmann-fold domains"/>
    <property type="match status" value="1"/>
</dbReference>
<evidence type="ECO:0000313" key="3">
    <source>
        <dbReference type="EMBL" id="ERM95405.1"/>
    </source>
</evidence>
<dbReference type="STRING" id="13333.W1NJP7"/>
<gene>
    <name evidence="3" type="ORF">AMTR_s00008p00231160</name>
</gene>
<dbReference type="HOGENOM" id="CLU_1689081_0_0_1"/>
<dbReference type="GO" id="GO:0016491">
    <property type="term" value="F:oxidoreductase activity"/>
    <property type="evidence" value="ECO:0007669"/>
    <property type="project" value="UniProtKB-KW"/>
</dbReference>
<protein>
    <submittedName>
        <fullName evidence="3">Uncharacterized protein</fullName>
    </submittedName>
</protein>
<dbReference type="Gramene" id="ERM95405">
    <property type="protein sequence ID" value="ERM95405"/>
    <property type="gene ID" value="AMTR_s00008p00231160"/>
</dbReference>
<keyword evidence="4" id="KW-1185">Reference proteome</keyword>
<dbReference type="Proteomes" id="UP000017836">
    <property type="component" value="Unassembled WGS sequence"/>
</dbReference>
<dbReference type="eggNOG" id="KOG0725">
    <property type="taxonomic scope" value="Eukaryota"/>
</dbReference>
<evidence type="ECO:0000313" key="4">
    <source>
        <dbReference type="Proteomes" id="UP000017836"/>
    </source>
</evidence>
<dbReference type="Gene3D" id="3.40.50.720">
    <property type="entry name" value="NAD(P)-binding Rossmann-like Domain"/>
    <property type="match status" value="1"/>
</dbReference>
<proteinExistence type="inferred from homology"/>
<dbReference type="PANTHER" id="PTHR43180">
    <property type="entry name" value="3-OXOACYL-(ACYL-CARRIER-PROTEIN) REDUCTASE (AFU_ORTHOLOGUE AFUA_6G11210)"/>
    <property type="match status" value="1"/>
</dbReference>
<dbReference type="InterPro" id="IPR002347">
    <property type="entry name" value="SDR_fam"/>
</dbReference>
<sequence length="156" mass="15804">MDLGYKGANALADAVTGIILQAHDADTSAMGSEVAGCGGTDAIGGLSTFSSTMRALLGPHIGTSVMPSPMTSRASLRSTFGGVFRCTKHADRVMIPRNKDCMISIASTAAMLGGLASHAYAASKHAVVGITKNANLKGSTLTVDDIAQAAVYLASD</sequence>
<dbReference type="InterPro" id="IPR036291">
    <property type="entry name" value="NAD(P)-bd_dom_sf"/>
</dbReference>
<evidence type="ECO:0000256" key="2">
    <source>
        <dbReference type="ARBA" id="ARBA00023002"/>
    </source>
</evidence>
<reference evidence="4" key="1">
    <citation type="journal article" date="2013" name="Science">
        <title>The Amborella genome and the evolution of flowering plants.</title>
        <authorList>
            <consortium name="Amborella Genome Project"/>
        </authorList>
    </citation>
    <scope>NUCLEOTIDE SEQUENCE [LARGE SCALE GENOMIC DNA]</scope>
</reference>
<accession>W1NJP7</accession>
<evidence type="ECO:0000256" key="1">
    <source>
        <dbReference type="ARBA" id="ARBA00006484"/>
    </source>
</evidence>
<dbReference type="AlphaFoldDB" id="W1NJP7"/>
<organism evidence="3 4">
    <name type="scientific">Amborella trichopoda</name>
    <dbReference type="NCBI Taxonomy" id="13333"/>
    <lineage>
        <taxon>Eukaryota</taxon>
        <taxon>Viridiplantae</taxon>
        <taxon>Streptophyta</taxon>
        <taxon>Embryophyta</taxon>
        <taxon>Tracheophyta</taxon>
        <taxon>Spermatophyta</taxon>
        <taxon>Magnoliopsida</taxon>
        <taxon>Amborellales</taxon>
        <taxon>Amborellaceae</taxon>
        <taxon>Amborella</taxon>
    </lineage>
</organism>
<name>W1NJP7_AMBTC</name>
<dbReference type="EMBL" id="KI397486">
    <property type="protein sequence ID" value="ERM95405.1"/>
    <property type="molecule type" value="Genomic_DNA"/>
</dbReference>
<dbReference type="Pfam" id="PF00106">
    <property type="entry name" value="adh_short"/>
    <property type="match status" value="1"/>
</dbReference>
<dbReference type="PANTHER" id="PTHR43180:SF30">
    <property type="entry name" value="MOMILACTONE A SYNTHASE"/>
    <property type="match status" value="1"/>
</dbReference>
<keyword evidence="2" id="KW-0560">Oxidoreductase</keyword>
<comment type="similarity">
    <text evidence="1">Belongs to the short-chain dehydrogenases/reductases (SDR) family.</text>
</comment>